<organism evidence="1 2">
    <name type="scientific">Pleurotus cornucopiae</name>
    <name type="common">Cornucopia mushroom</name>
    <dbReference type="NCBI Taxonomy" id="5321"/>
    <lineage>
        <taxon>Eukaryota</taxon>
        <taxon>Fungi</taxon>
        <taxon>Dikarya</taxon>
        <taxon>Basidiomycota</taxon>
        <taxon>Agaricomycotina</taxon>
        <taxon>Agaricomycetes</taxon>
        <taxon>Agaricomycetidae</taxon>
        <taxon>Agaricales</taxon>
        <taxon>Pleurotineae</taxon>
        <taxon>Pleurotaceae</taxon>
        <taxon>Pleurotus</taxon>
    </lineage>
</organism>
<evidence type="ECO:0000313" key="1">
    <source>
        <dbReference type="EMBL" id="KAG9219289.1"/>
    </source>
</evidence>
<reference evidence="1 2" key="1">
    <citation type="journal article" date="2021" name="Appl. Environ. Microbiol.">
        <title>Genetic linkage and physical mapping for an oyster mushroom Pleurotus cornucopiae and QTL analysis for the trait cap color.</title>
        <authorList>
            <person name="Zhang Y."/>
            <person name="Gao W."/>
            <person name="Sonnenberg A."/>
            <person name="Chen Q."/>
            <person name="Zhang J."/>
            <person name="Huang C."/>
        </authorList>
    </citation>
    <scope>NUCLEOTIDE SEQUENCE [LARGE SCALE GENOMIC DNA]</scope>
    <source>
        <strain evidence="1">CCMSSC00406</strain>
    </source>
</reference>
<comment type="caution">
    <text evidence="1">The sequence shown here is derived from an EMBL/GenBank/DDBJ whole genome shotgun (WGS) entry which is preliminary data.</text>
</comment>
<proteinExistence type="predicted"/>
<protein>
    <submittedName>
        <fullName evidence="1">Uncharacterized protein</fullName>
    </submittedName>
</protein>
<sequence length="405" mass="41955">MNDLHEAVFRWPSTDVSDVIVTGTFDQVSYYHFASAVVATSSDHEFQMLPDASGRQQFILHEQRLVSKVLSVFLGGSEFPTSNVNNVYISPPKPVAAPTPAQNGSAVNGVPNGAPSQISKAPLVPESTPATPDVAEVEPAGAASQLETTQPTVEPESLAPKVPVEISAANGVVPSLPISVPPLTVPIPVDTPTAAQPTVEPSTHTPVDPPVSSPAKSSSTPEPAPAVPTKVDTPSLQASTHTPVVIAADAPAEVTLSASNGTATPTPATEVVPTKATPEPSPDVAPSHEPNGKTATEAPPAEKTVTDPVSPTSTAVEPTTDAEKTVVPPAPTTPPPSAPTTPSKKGHQRFPSFPGSSSRSSVSDSPTSSKYSTTPRKKKDSFFRRVSSIFHHKDKDKEASNQNGH</sequence>
<name>A0ACB7ING5_PLECO</name>
<dbReference type="Proteomes" id="UP000824881">
    <property type="component" value="Unassembled WGS sequence"/>
</dbReference>
<keyword evidence="2" id="KW-1185">Reference proteome</keyword>
<evidence type="ECO:0000313" key="2">
    <source>
        <dbReference type="Proteomes" id="UP000824881"/>
    </source>
</evidence>
<accession>A0ACB7ING5</accession>
<dbReference type="EMBL" id="WQMT02000009">
    <property type="protein sequence ID" value="KAG9219289.1"/>
    <property type="molecule type" value="Genomic_DNA"/>
</dbReference>
<gene>
    <name evidence="1" type="ORF">CCMSSC00406_0001699</name>
</gene>